<keyword evidence="4" id="KW-1185">Reference proteome</keyword>
<dbReference type="OMA" id="DYNDLEC"/>
<proteinExistence type="predicted"/>
<evidence type="ECO:0000313" key="3">
    <source>
        <dbReference type="EMBL" id="TRY67386.1"/>
    </source>
</evidence>
<evidence type="ECO:0000256" key="2">
    <source>
        <dbReference type="SAM" id="SignalP"/>
    </source>
</evidence>
<keyword evidence="1" id="KW-0812">Transmembrane</keyword>
<feature type="chain" id="PRO_5021783617" evidence="2">
    <location>
        <begin position="20"/>
        <end position="221"/>
    </location>
</feature>
<keyword evidence="2" id="KW-0732">Signal</keyword>
<gene>
    <name evidence="3" type="ORF">TCAL_16957</name>
</gene>
<evidence type="ECO:0000256" key="1">
    <source>
        <dbReference type="SAM" id="Phobius"/>
    </source>
</evidence>
<sequence length="221" mass="25045">MKVYQCLAVVLLFAATAYGSELSEFEDLSDAGADARLFFVNFTSSLVQVNATLLAYALIAAAVIGAVAIALYYLFLESQNNTGYGYGQSYGSSNSYGYQQYARSSNDGFEFNSLNIIQWISMLQDLYERFDYNDLECQKRLICEVMREPDYYGAAAEKFKAGFQYAKYLEVLSLPDDMRELLDEYLDANSRADQNKECEEFFQCPYSIKDSFKRNISGNSL</sequence>
<accession>A0A553NPM9</accession>
<dbReference type="Proteomes" id="UP000318571">
    <property type="component" value="Chromosome 4"/>
</dbReference>
<keyword evidence="1" id="KW-0472">Membrane</keyword>
<protein>
    <submittedName>
        <fullName evidence="3">Uncharacterized protein</fullName>
    </submittedName>
</protein>
<feature type="transmembrane region" description="Helical" evidence="1">
    <location>
        <begin position="53"/>
        <end position="75"/>
    </location>
</feature>
<organism evidence="3 4">
    <name type="scientific">Tigriopus californicus</name>
    <name type="common">Marine copepod</name>
    <dbReference type="NCBI Taxonomy" id="6832"/>
    <lineage>
        <taxon>Eukaryota</taxon>
        <taxon>Metazoa</taxon>
        <taxon>Ecdysozoa</taxon>
        <taxon>Arthropoda</taxon>
        <taxon>Crustacea</taxon>
        <taxon>Multicrustacea</taxon>
        <taxon>Hexanauplia</taxon>
        <taxon>Copepoda</taxon>
        <taxon>Harpacticoida</taxon>
        <taxon>Harpacticidae</taxon>
        <taxon>Tigriopus</taxon>
    </lineage>
</organism>
<keyword evidence="1" id="KW-1133">Transmembrane helix</keyword>
<reference evidence="3 4" key="1">
    <citation type="journal article" date="2018" name="Nat. Ecol. Evol.">
        <title>Genomic signatures of mitonuclear coevolution across populations of Tigriopus californicus.</title>
        <authorList>
            <person name="Barreto F.S."/>
            <person name="Watson E.T."/>
            <person name="Lima T.G."/>
            <person name="Willett C.S."/>
            <person name="Edmands S."/>
            <person name="Li W."/>
            <person name="Burton R.S."/>
        </authorList>
    </citation>
    <scope>NUCLEOTIDE SEQUENCE [LARGE SCALE GENOMIC DNA]</scope>
    <source>
        <strain evidence="3 4">San Diego</strain>
    </source>
</reference>
<dbReference type="InterPro" id="IPR006631">
    <property type="entry name" value="DM4_12"/>
</dbReference>
<dbReference type="Pfam" id="PF07841">
    <property type="entry name" value="DM4_12"/>
    <property type="match status" value="1"/>
</dbReference>
<evidence type="ECO:0000313" key="4">
    <source>
        <dbReference type="Proteomes" id="UP000318571"/>
    </source>
</evidence>
<dbReference type="AlphaFoldDB" id="A0A553NPM9"/>
<name>A0A553NPM9_TIGCA</name>
<feature type="signal peptide" evidence="2">
    <location>
        <begin position="1"/>
        <end position="19"/>
    </location>
</feature>
<dbReference type="EMBL" id="VCGU01000011">
    <property type="protein sequence ID" value="TRY67386.1"/>
    <property type="molecule type" value="Genomic_DNA"/>
</dbReference>
<comment type="caution">
    <text evidence="3">The sequence shown here is derived from an EMBL/GenBank/DDBJ whole genome shotgun (WGS) entry which is preliminary data.</text>
</comment>